<dbReference type="AlphaFoldDB" id="A0A917NE54"/>
<comment type="caution">
    <text evidence="2">The sequence shown here is derived from an EMBL/GenBank/DDBJ whole genome shotgun (WGS) entry which is preliminary data.</text>
</comment>
<feature type="region of interest" description="Disordered" evidence="1">
    <location>
        <begin position="48"/>
        <end position="80"/>
    </location>
</feature>
<evidence type="ECO:0000313" key="2">
    <source>
        <dbReference type="EMBL" id="GGI94211.1"/>
    </source>
</evidence>
<reference evidence="2" key="2">
    <citation type="submission" date="2020-09" db="EMBL/GenBank/DDBJ databases">
        <authorList>
            <person name="Sun Q."/>
            <person name="Ohkuma M."/>
        </authorList>
    </citation>
    <scope>NUCLEOTIDE SEQUENCE</scope>
    <source>
        <strain evidence="2">JCM 3086</strain>
    </source>
</reference>
<dbReference type="RefSeq" id="WP_189308908.1">
    <property type="nucleotide sequence ID" value="NZ_BMQA01000001.1"/>
</dbReference>
<reference evidence="2" key="1">
    <citation type="journal article" date="2014" name="Int. J. Syst. Evol. Microbiol.">
        <title>Complete genome sequence of Corynebacterium casei LMG S-19264T (=DSM 44701T), isolated from a smear-ripened cheese.</title>
        <authorList>
            <consortium name="US DOE Joint Genome Institute (JGI-PGF)"/>
            <person name="Walter F."/>
            <person name="Albersmeier A."/>
            <person name="Kalinowski J."/>
            <person name="Ruckert C."/>
        </authorList>
    </citation>
    <scope>NUCLEOTIDE SEQUENCE</scope>
    <source>
        <strain evidence="2">JCM 3086</strain>
    </source>
</reference>
<protein>
    <submittedName>
        <fullName evidence="2">Uncharacterized protein</fullName>
    </submittedName>
</protein>
<organism evidence="2 3">
    <name type="scientific">Streptomyces brasiliensis</name>
    <dbReference type="NCBI Taxonomy" id="1954"/>
    <lineage>
        <taxon>Bacteria</taxon>
        <taxon>Bacillati</taxon>
        <taxon>Actinomycetota</taxon>
        <taxon>Actinomycetes</taxon>
        <taxon>Kitasatosporales</taxon>
        <taxon>Streptomycetaceae</taxon>
        <taxon>Streptomyces</taxon>
    </lineage>
</organism>
<accession>A0A917NE54</accession>
<evidence type="ECO:0000313" key="3">
    <source>
        <dbReference type="Proteomes" id="UP000657574"/>
    </source>
</evidence>
<gene>
    <name evidence="2" type="ORF">GCM10010121_000710</name>
</gene>
<name>A0A917NE54_9ACTN</name>
<feature type="compositionally biased region" description="Acidic residues" evidence="1">
    <location>
        <begin position="65"/>
        <end position="80"/>
    </location>
</feature>
<keyword evidence="3" id="KW-1185">Reference proteome</keyword>
<evidence type="ECO:0000256" key="1">
    <source>
        <dbReference type="SAM" id="MobiDB-lite"/>
    </source>
</evidence>
<proteinExistence type="predicted"/>
<dbReference type="EMBL" id="BMQA01000001">
    <property type="protein sequence ID" value="GGI94211.1"/>
    <property type="molecule type" value="Genomic_DNA"/>
</dbReference>
<sequence>MSESEGSHHHPGVRGIVERIAEHHEQAVQRREEEALSEAAENAAFDLATDIAHSTPGHDPVGYDVETDLGFDEEPPELRP</sequence>
<dbReference type="Proteomes" id="UP000657574">
    <property type="component" value="Unassembled WGS sequence"/>
</dbReference>